<evidence type="ECO:0000313" key="1">
    <source>
        <dbReference type="EMBL" id="MEQ2285864.1"/>
    </source>
</evidence>
<gene>
    <name evidence="1" type="ORF">AMECASPLE_036260</name>
</gene>
<accession>A0ABV0XWH0</accession>
<reference evidence="1 2" key="1">
    <citation type="submission" date="2021-06" db="EMBL/GenBank/DDBJ databases">
        <authorList>
            <person name="Palmer J.M."/>
        </authorList>
    </citation>
    <scope>NUCLEOTIDE SEQUENCE [LARGE SCALE GENOMIC DNA]</scope>
    <source>
        <strain evidence="1 2">AS_MEX2019</strain>
        <tissue evidence="1">Muscle</tissue>
    </source>
</reference>
<organism evidence="1 2">
    <name type="scientific">Ameca splendens</name>
    <dbReference type="NCBI Taxonomy" id="208324"/>
    <lineage>
        <taxon>Eukaryota</taxon>
        <taxon>Metazoa</taxon>
        <taxon>Chordata</taxon>
        <taxon>Craniata</taxon>
        <taxon>Vertebrata</taxon>
        <taxon>Euteleostomi</taxon>
        <taxon>Actinopterygii</taxon>
        <taxon>Neopterygii</taxon>
        <taxon>Teleostei</taxon>
        <taxon>Neoteleostei</taxon>
        <taxon>Acanthomorphata</taxon>
        <taxon>Ovalentaria</taxon>
        <taxon>Atherinomorphae</taxon>
        <taxon>Cyprinodontiformes</taxon>
        <taxon>Goodeidae</taxon>
        <taxon>Ameca</taxon>
    </lineage>
</organism>
<dbReference type="EMBL" id="JAHRIP010015084">
    <property type="protein sequence ID" value="MEQ2285864.1"/>
    <property type="molecule type" value="Genomic_DNA"/>
</dbReference>
<name>A0ABV0XWH0_9TELE</name>
<comment type="caution">
    <text evidence="1">The sequence shown here is derived from an EMBL/GenBank/DDBJ whole genome shotgun (WGS) entry which is preliminary data.</text>
</comment>
<keyword evidence="2" id="KW-1185">Reference proteome</keyword>
<protein>
    <submittedName>
        <fullName evidence="1">Uncharacterized protein</fullName>
    </submittedName>
</protein>
<dbReference type="Proteomes" id="UP001469553">
    <property type="component" value="Unassembled WGS sequence"/>
</dbReference>
<feature type="non-terminal residue" evidence="1">
    <location>
        <position position="1"/>
    </location>
</feature>
<sequence length="62" mass="7393">LGSWSQTNKTTIKLLESRHKQTLKALAETWNDERIRNDVIFSWRSLETLEHKYSSEISFRRG</sequence>
<proteinExistence type="predicted"/>
<evidence type="ECO:0000313" key="2">
    <source>
        <dbReference type="Proteomes" id="UP001469553"/>
    </source>
</evidence>